<comment type="caution">
    <text evidence="2">The sequence shown here is derived from an EMBL/GenBank/DDBJ whole genome shotgun (WGS) entry which is preliminary data.</text>
</comment>
<dbReference type="EMBL" id="JBHUOX010000044">
    <property type="protein sequence ID" value="MFD3003817.1"/>
    <property type="molecule type" value="Genomic_DNA"/>
</dbReference>
<keyword evidence="3" id="KW-1185">Reference proteome</keyword>
<dbReference type="Proteomes" id="UP001597641">
    <property type="component" value="Unassembled WGS sequence"/>
</dbReference>
<organism evidence="2 3">
    <name type="scientific">Pontibacter toksunensis</name>
    <dbReference type="NCBI Taxonomy" id="1332631"/>
    <lineage>
        <taxon>Bacteria</taxon>
        <taxon>Pseudomonadati</taxon>
        <taxon>Bacteroidota</taxon>
        <taxon>Cytophagia</taxon>
        <taxon>Cytophagales</taxon>
        <taxon>Hymenobacteraceae</taxon>
        <taxon>Pontibacter</taxon>
    </lineage>
</organism>
<dbReference type="RefSeq" id="WP_377491945.1">
    <property type="nucleotide sequence ID" value="NZ_JBHUOX010000044.1"/>
</dbReference>
<dbReference type="InterPro" id="IPR002734">
    <property type="entry name" value="RibDG_C"/>
</dbReference>
<sequence>MAPHDKADPAGLRLPRPYCMNASWVNARNCKAGRVMRDIVYYVAASIDGFIAGPQGDISGFISQGTGVQKYLDDLLSFDTVIMGRKTYEFGYRFGLRPGQAPYPHMRHYIFSTTLRFDKPDSPLLVCRPDVEVIKELKAAEGTAIYLCGGGEFAGWLLEHGQIDVLKVKLNPFIQGEGVRLFGSTEKTVKTQLIDTTLFEEGLQIMTYRMKY</sequence>
<dbReference type="PANTHER" id="PTHR38011:SF11">
    <property type="entry name" value="2,5-DIAMINO-6-RIBOSYLAMINO-4(3H)-PYRIMIDINONE 5'-PHOSPHATE REDUCTASE"/>
    <property type="match status" value="1"/>
</dbReference>
<reference evidence="3" key="1">
    <citation type="journal article" date="2019" name="Int. J. Syst. Evol. Microbiol.">
        <title>The Global Catalogue of Microorganisms (GCM) 10K type strain sequencing project: providing services to taxonomists for standard genome sequencing and annotation.</title>
        <authorList>
            <consortium name="The Broad Institute Genomics Platform"/>
            <consortium name="The Broad Institute Genome Sequencing Center for Infectious Disease"/>
            <person name="Wu L."/>
            <person name="Ma J."/>
        </authorList>
    </citation>
    <scope>NUCLEOTIDE SEQUENCE [LARGE SCALE GENOMIC DNA]</scope>
    <source>
        <strain evidence="3">KCTC 23984</strain>
    </source>
</reference>
<name>A0ABW6C4F8_9BACT</name>
<evidence type="ECO:0000259" key="1">
    <source>
        <dbReference type="Pfam" id="PF01872"/>
    </source>
</evidence>
<feature type="domain" description="Bacterial bifunctional deaminase-reductase C-terminal" evidence="1">
    <location>
        <begin position="39"/>
        <end position="204"/>
    </location>
</feature>
<dbReference type="InterPro" id="IPR050765">
    <property type="entry name" value="Riboflavin_Biosynth_HTPR"/>
</dbReference>
<gene>
    <name evidence="2" type="ORF">ACFS7Z_25905</name>
</gene>
<dbReference type="Gene3D" id="3.40.430.10">
    <property type="entry name" value="Dihydrofolate Reductase, subunit A"/>
    <property type="match status" value="1"/>
</dbReference>
<dbReference type="Pfam" id="PF01872">
    <property type="entry name" value="RibD_C"/>
    <property type="match status" value="1"/>
</dbReference>
<dbReference type="SUPFAM" id="SSF53597">
    <property type="entry name" value="Dihydrofolate reductase-like"/>
    <property type="match status" value="1"/>
</dbReference>
<evidence type="ECO:0000313" key="2">
    <source>
        <dbReference type="EMBL" id="MFD3003817.1"/>
    </source>
</evidence>
<evidence type="ECO:0000313" key="3">
    <source>
        <dbReference type="Proteomes" id="UP001597641"/>
    </source>
</evidence>
<accession>A0ABW6C4F8</accession>
<dbReference type="PANTHER" id="PTHR38011">
    <property type="entry name" value="DIHYDROFOLATE REDUCTASE FAMILY PROTEIN (AFU_ORTHOLOGUE AFUA_8G06820)"/>
    <property type="match status" value="1"/>
</dbReference>
<proteinExistence type="predicted"/>
<protein>
    <submittedName>
        <fullName evidence="2">Dihydrofolate reductase family protein</fullName>
    </submittedName>
</protein>
<dbReference type="InterPro" id="IPR024072">
    <property type="entry name" value="DHFR-like_dom_sf"/>
</dbReference>